<dbReference type="InterPro" id="IPR050072">
    <property type="entry name" value="Peptidase_M20A"/>
</dbReference>
<keyword evidence="5" id="KW-0031">Aminopeptidase</keyword>
<dbReference type="SUPFAM" id="SSF55031">
    <property type="entry name" value="Bacterial exopeptidase dimerisation domain"/>
    <property type="match status" value="1"/>
</dbReference>
<sequence length="417" mass="43925">MPIPVRLAAAPTLALLAASAVQAQDLRVPDRNARVRQALEYARQDEPRTIEDQIAICQIEAPPFKEARRAEDLRARFAAMGLRNVRIDSVGNVIAERPGAPGEPVVVISGHLDTVFPEGTDVTVKREGTILRAPGIGDDCRGLAILLGIARAMDQAQVRTRGTIIFVGTVGEEGAGNLRGVRHLFSHELKDRVDYFISVDGTGLGLTKDAVGSHRYTVTFRGPGGHSYGDFGVPNPVHALGRAIAKVSEFQVPADPRVTFSVGVIQGGTSVNSIAMSAGMQVDMRSVDAGALQALDDRFQAAIREALAEENARWQSGERLTVSVDTIGIRPAGSQPADAAIVRAANAAGRSLGFDVPAIASSTDANIPISLGIPAVTIDGGGKGGGAHSLSEWFDTADSHLGTQWALLFVLTLTGVR</sequence>
<feature type="signal peptide" evidence="3">
    <location>
        <begin position="1"/>
        <end position="23"/>
    </location>
</feature>
<dbReference type="Gene3D" id="3.40.630.10">
    <property type="entry name" value="Zn peptidases"/>
    <property type="match status" value="1"/>
</dbReference>
<keyword evidence="2 5" id="KW-0378">Hydrolase</keyword>
<reference evidence="5" key="1">
    <citation type="submission" date="2020-02" db="EMBL/GenBank/DDBJ databases">
        <authorList>
            <person name="Meier V. D."/>
        </authorList>
    </citation>
    <scope>NUCLEOTIDE SEQUENCE</scope>
    <source>
        <strain evidence="5">AVDCRST_MAG89</strain>
    </source>
</reference>
<organism evidence="5">
    <name type="scientific">uncultured Gemmatimonadota bacterium</name>
    <dbReference type="NCBI Taxonomy" id="203437"/>
    <lineage>
        <taxon>Bacteria</taxon>
        <taxon>Pseudomonadati</taxon>
        <taxon>Gemmatimonadota</taxon>
        <taxon>environmental samples</taxon>
    </lineage>
</organism>
<name>A0A6J4LEC9_9BACT</name>
<dbReference type="EC" id="3.4.11.-" evidence="5"/>
<dbReference type="GO" id="GO:0004177">
    <property type="term" value="F:aminopeptidase activity"/>
    <property type="evidence" value="ECO:0007669"/>
    <property type="project" value="UniProtKB-KW"/>
</dbReference>
<evidence type="ECO:0000259" key="4">
    <source>
        <dbReference type="Pfam" id="PF07687"/>
    </source>
</evidence>
<dbReference type="GO" id="GO:0046872">
    <property type="term" value="F:metal ion binding"/>
    <property type="evidence" value="ECO:0007669"/>
    <property type="project" value="UniProtKB-KW"/>
</dbReference>
<dbReference type="InterPro" id="IPR036264">
    <property type="entry name" value="Bact_exopeptidase_dim_dom"/>
</dbReference>
<keyword evidence="5" id="KW-0645">Protease</keyword>
<accession>A0A6J4LEC9</accession>
<evidence type="ECO:0000256" key="1">
    <source>
        <dbReference type="ARBA" id="ARBA00022723"/>
    </source>
</evidence>
<feature type="chain" id="PRO_5026971582" evidence="3">
    <location>
        <begin position="24"/>
        <end position="417"/>
    </location>
</feature>
<dbReference type="PANTHER" id="PTHR43808">
    <property type="entry name" value="ACETYLORNITHINE DEACETYLASE"/>
    <property type="match status" value="1"/>
</dbReference>
<evidence type="ECO:0000313" key="5">
    <source>
        <dbReference type="EMBL" id="CAA9329434.1"/>
    </source>
</evidence>
<dbReference type="EMBL" id="CADCTV010000434">
    <property type="protein sequence ID" value="CAA9329434.1"/>
    <property type="molecule type" value="Genomic_DNA"/>
</dbReference>
<evidence type="ECO:0000256" key="2">
    <source>
        <dbReference type="ARBA" id="ARBA00022801"/>
    </source>
</evidence>
<gene>
    <name evidence="5" type="ORF">AVDCRST_MAG89-2054</name>
</gene>
<dbReference type="Pfam" id="PF07687">
    <property type="entry name" value="M20_dimer"/>
    <property type="match status" value="1"/>
</dbReference>
<evidence type="ECO:0000256" key="3">
    <source>
        <dbReference type="SAM" id="SignalP"/>
    </source>
</evidence>
<dbReference type="InterPro" id="IPR011650">
    <property type="entry name" value="Peptidase_M20_dimer"/>
</dbReference>
<keyword evidence="1" id="KW-0479">Metal-binding</keyword>
<dbReference type="PANTHER" id="PTHR43808:SF17">
    <property type="entry name" value="PEPTIDASE M20"/>
    <property type="match status" value="1"/>
</dbReference>
<dbReference type="Gene3D" id="3.30.70.360">
    <property type="match status" value="1"/>
</dbReference>
<dbReference type="Pfam" id="PF01546">
    <property type="entry name" value="Peptidase_M20"/>
    <property type="match status" value="1"/>
</dbReference>
<proteinExistence type="predicted"/>
<keyword evidence="3" id="KW-0732">Signal</keyword>
<feature type="domain" description="Peptidase M20 dimerisation" evidence="4">
    <location>
        <begin position="212"/>
        <end position="309"/>
    </location>
</feature>
<dbReference type="AlphaFoldDB" id="A0A6J4LEC9"/>
<protein>
    <submittedName>
        <fullName evidence="5">Peptidase T</fullName>
        <ecNumber evidence="5">3.4.11.-</ecNumber>
    </submittedName>
</protein>
<dbReference type="SUPFAM" id="SSF53187">
    <property type="entry name" value="Zn-dependent exopeptidases"/>
    <property type="match status" value="1"/>
</dbReference>
<dbReference type="InterPro" id="IPR002933">
    <property type="entry name" value="Peptidase_M20"/>
</dbReference>